<gene>
    <name evidence="2" type="primary">svbp</name>
    <name evidence="2" type="ORF">DAT39_009225</name>
</gene>
<dbReference type="EMBL" id="QNUK01000120">
    <property type="protein sequence ID" value="KAF5901046.1"/>
    <property type="molecule type" value="Genomic_DNA"/>
</dbReference>
<name>A0A8J4TMW2_CLAMG</name>
<dbReference type="OrthoDB" id="10035051at2759"/>
<evidence type="ECO:0000256" key="1">
    <source>
        <dbReference type="SAM" id="MobiDB-lite"/>
    </source>
</evidence>
<sequence>GNWRIWRKPTKHGANMQTPRKAGIKPLTLETLLTSGAVIMDATCRKDKSKPKETSVRGDRAKQKSAQQELKQRQRAE</sequence>
<reference evidence="2" key="1">
    <citation type="submission" date="2020-07" db="EMBL/GenBank/DDBJ databases">
        <title>Clarias magur genome sequencing, assembly and annotation.</title>
        <authorList>
            <person name="Kushwaha B."/>
            <person name="Kumar R."/>
            <person name="Das P."/>
            <person name="Joshi C.G."/>
            <person name="Kumar D."/>
            <person name="Nagpure N.S."/>
            <person name="Pandey M."/>
            <person name="Agarwal S."/>
            <person name="Srivastava S."/>
            <person name="Singh M."/>
            <person name="Sahoo L."/>
            <person name="Jayasankar P."/>
            <person name="Meher P.K."/>
            <person name="Koringa P.G."/>
            <person name="Iquebal M.A."/>
            <person name="Das S.P."/>
            <person name="Bit A."/>
            <person name="Patnaik S."/>
            <person name="Patel N."/>
            <person name="Shah T.M."/>
            <person name="Hinsu A."/>
            <person name="Jena J.K."/>
        </authorList>
    </citation>
    <scope>NUCLEOTIDE SEQUENCE</scope>
    <source>
        <strain evidence="2">CIFAMagur01</strain>
        <tissue evidence="2">Testis</tissue>
    </source>
</reference>
<accession>A0A8J4TMW2</accession>
<dbReference type="InterPro" id="IPR031378">
    <property type="entry name" value="SVBP"/>
</dbReference>
<keyword evidence="3" id="KW-1185">Reference proteome</keyword>
<dbReference type="AlphaFoldDB" id="A0A8J4TMW2"/>
<organism evidence="2 3">
    <name type="scientific">Clarias magur</name>
    <name type="common">Asian catfish</name>
    <name type="synonym">Macropteronotus magur</name>
    <dbReference type="NCBI Taxonomy" id="1594786"/>
    <lineage>
        <taxon>Eukaryota</taxon>
        <taxon>Metazoa</taxon>
        <taxon>Chordata</taxon>
        <taxon>Craniata</taxon>
        <taxon>Vertebrata</taxon>
        <taxon>Euteleostomi</taxon>
        <taxon>Actinopterygii</taxon>
        <taxon>Neopterygii</taxon>
        <taxon>Teleostei</taxon>
        <taxon>Ostariophysi</taxon>
        <taxon>Siluriformes</taxon>
        <taxon>Clariidae</taxon>
        <taxon>Clarias</taxon>
    </lineage>
</organism>
<proteinExistence type="predicted"/>
<feature type="compositionally biased region" description="Basic residues" evidence="1">
    <location>
        <begin position="1"/>
        <end position="11"/>
    </location>
</feature>
<feature type="region of interest" description="Disordered" evidence="1">
    <location>
        <begin position="1"/>
        <end position="21"/>
    </location>
</feature>
<feature type="non-terminal residue" evidence="2">
    <location>
        <position position="1"/>
    </location>
</feature>
<evidence type="ECO:0000313" key="2">
    <source>
        <dbReference type="EMBL" id="KAF5901046.1"/>
    </source>
</evidence>
<feature type="compositionally biased region" description="Basic and acidic residues" evidence="1">
    <location>
        <begin position="43"/>
        <end position="62"/>
    </location>
</feature>
<feature type="region of interest" description="Disordered" evidence="1">
    <location>
        <begin position="43"/>
        <end position="77"/>
    </location>
</feature>
<dbReference type="Proteomes" id="UP000727407">
    <property type="component" value="Unassembled WGS sequence"/>
</dbReference>
<evidence type="ECO:0000313" key="3">
    <source>
        <dbReference type="Proteomes" id="UP000727407"/>
    </source>
</evidence>
<comment type="caution">
    <text evidence="2">The sequence shown here is derived from an EMBL/GenBank/DDBJ whole genome shotgun (WGS) entry which is preliminary data.</text>
</comment>
<protein>
    <submittedName>
        <fullName evidence="2">Small vasohibin-binding protein</fullName>
    </submittedName>
</protein>
<dbReference type="Pfam" id="PF15674">
    <property type="entry name" value="CCDC23"/>
    <property type="match status" value="1"/>
</dbReference>
<feature type="non-terminal residue" evidence="2">
    <location>
        <position position="77"/>
    </location>
</feature>